<organism evidence="3 4">
    <name type="scientific">Azospirillum lipoferum</name>
    <dbReference type="NCBI Taxonomy" id="193"/>
    <lineage>
        <taxon>Bacteria</taxon>
        <taxon>Pseudomonadati</taxon>
        <taxon>Pseudomonadota</taxon>
        <taxon>Alphaproteobacteria</taxon>
        <taxon>Rhodospirillales</taxon>
        <taxon>Azospirillaceae</taxon>
        <taxon>Azospirillum</taxon>
    </lineage>
</organism>
<dbReference type="OrthoDB" id="573392at2"/>
<comment type="caution">
    <text evidence="3">The sequence shown here is derived from an EMBL/GenBank/DDBJ whole genome shotgun (WGS) entry which is preliminary data.</text>
</comment>
<dbReference type="SUPFAM" id="SSF54292">
    <property type="entry name" value="2Fe-2S ferredoxin-like"/>
    <property type="match status" value="1"/>
</dbReference>
<dbReference type="Pfam" id="PF13510">
    <property type="entry name" value="Fer2_4"/>
    <property type="match status" value="1"/>
</dbReference>
<keyword evidence="1" id="KW-0560">Oxidoreductase</keyword>
<dbReference type="EMBL" id="VTTN01000034">
    <property type="protein sequence ID" value="KAA0586190.1"/>
    <property type="molecule type" value="Genomic_DNA"/>
</dbReference>
<dbReference type="PROSITE" id="PS51085">
    <property type="entry name" value="2FE2S_FER_2"/>
    <property type="match status" value="1"/>
</dbReference>
<feature type="domain" description="2Fe-2S ferredoxin-type" evidence="2">
    <location>
        <begin position="17"/>
        <end position="99"/>
    </location>
</feature>
<dbReference type="GO" id="GO:0016491">
    <property type="term" value="F:oxidoreductase activity"/>
    <property type="evidence" value="ECO:0007669"/>
    <property type="project" value="UniProtKB-KW"/>
</dbReference>
<name>A0A5A9FV87_AZOLI</name>
<evidence type="ECO:0000313" key="4">
    <source>
        <dbReference type="Proteomes" id="UP000324927"/>
    </source>
</evidence>
<sequence>MFRRLPEIETALNAAGHTVSFTIDGRPASARAGDSVTAALLANGVTACRTTPVSGAARGPYCMMGVCFDCLVTIDGTGNRQGCQVRVAPGMAVETQNGKREVER</sequence>
<keyword evidence="4" id="KW-1185">Reference proteome</keyword>
<dbReference type="Gene3D" id="3.10.20.440">
    <property type="entry name" value="2Fe-2S iron-sulphur cluster binding domain, sarcosine oxidase, alpha subunit, N-terminal domain"/>
    <property type="match status" value="1"/>
</dbReference>
<dbReference type="GO" id="GO:0051536">
    <property type="term" value="F:iron-sulfur cluster binding"/>
    <property type="evidence" value="ECO:0007669"/>
    <property type="project" value="InterPro"/>
</dbReference>
<protein>
    <submittedName>
        <fullName evidence="3">(2Fe-2S)-binding protein</fullName>
    </submittedName>
</protein>
<dbReference type="AlphaFoldDB" id="A0A5A9FV87"/>
<dbReference type="InterPro" id="IPR042204">
    <property type="entry name" value="2Fe-2S-bd_N"/>
</dbReference>
<evidence type="ECO:0000256" key="1">
    <source>
        <dbReference type="ARBA" id="ARBA00023002"/>
    </source>
</evidence>
<reference evidence="3 4" key="1">
    <citation type="submission" date="2019-08" db="EMBL/GenBank/DDBJ databases">
        <authorList>
            <person name="Grouzdev D."/>
            <person name="Tikhonova E."/>
            <person name="Kravchenko I."/>
        </authorList>
    </citation>
    <scope>NUCLEOTIDE SEQUENCE [LARGE SCALE GENOMIC DNA]</scope>
    <source>
        <strain evidence="3 4">59b</strain>
    </source>
</reference>
<gene>
    <name evidence="3" type="ORF">FZ942_34980</name>
</gene>
<dbReference type="InterPro" id="IPR036010">
    <property type="entry name" value="2Fe-2S_ferredoxin-like_sf"/>
</dbReference>
<evidence type="ECO:0000259" key="2">
    <source>
        <dbReference type="PROSITE" id="PS51085"/>
    </source>
</evidence>
<dbReference type="RefSeq" id="WP_109450915.1">
    <property type="nucleotide sequence ID" value="NZ_JALJXJ010000012.1"/>
</dbReference>
<dbReference type="Proteomes" id="UP000324927">
    <property type="component" value="Unassembled WGS sequence"/>
</dbReference>
<evidence type="ECO:0000313" key="3">
    <source>
        <dbReference type="EMBL" id="KAA0586190.1"/>
    </source>
</evidence>
<proteinExistence type="predicted"/>
<dbReference type="InterPro" id="IPR001041">
    <property type="entry name" value="2Fe-2S_ferredoxin-type"/>
</dbReference>
<accession>A0A5A9FV87</accession>